<dbReference type="Proteomes" id="UP000276542">
    <property type="component" value="Unassembled WGS sequence"/>
</dbReference>
<organism evidence="1 2">
    <name type="scientific">Nocardioides cavernaquae</name>
    <dbReference type="NCBI Taxonomy" id="2321396"/>
    <lineage>
        <taxon>Bacteria</taxon>
        <taxon>Bacillati</taxon>
        <taxon>Actinomycetota</taxon>
        <taxon>Actinomycetes</taxon>
        <taxon>Propionibacteriales</taxon>
        <taxon>Nocardioidaceae</taxon>
        <taxon>Nocardioides</taxon>
    </lineage>
</organism>
<gene>
    <name evidence="1" type="ORF">D4739_02415</name>
</gene>
<name>A0A3A5H328_9ACTN</name>
<dbReference type="OrthoDB" id="3785237at2"/>
<comment type="caution">
    <text evidence="1">The sequence shown here is derived from an EMBL/GenBank/DDBJ whole genome shotgun (WGS) entry which is preliminary data.</text>
</comment>
<accession>A0A3A5H328</accession>
<evidence type="ECO:0000313" key="2">
    <source>
        <dbReference type="Proteomes" id="UP000276542"/>
    </source>
</evidence>
<reference evidence="2" key="1">
    <citation type="submission" date="2018-09" db="EMBL/GenBank/DDBJ databases">
        <authorList>
            <person name="Zhu H."/>
        </authorList>
    </citation>
    <scope>NUCLEOTIDE SEQUENCE [LARGE SCALE GENOMIC DNA]</scope>
    <source>
        <strain evidence="2">K1W22B-1</strain>
    </source>
</reference>
<keyword evidence="2" id="KW-1185">Reference proteome</keyword>
<dbReference type="EMBL" id="QYRP01000002">
    <property type="protein sequence ID" value="RJS45193.1"/>
    <property type="molecule type" value="Genomic_DNA"/>
</dbReference>
<sequence length="92" mass="9637">MSNSMIYTMGTALDRAHEAGALVQCLVQGQWLGGSVMAVDGHGIVLARGDNEHVVVRLEDVSALRVQGALPGAQDASPAFSVLPTTRLPRVV</sequence>
<dbReference type="RefSeq" id="WP_120059094.1">
    <property type="nucleotide sequence ID" value="NZ_QYRP01000002.1"/>
</dbReference>
<evidence type="ECO:0000313" key="1">
    <source>
        <dbReference type="EMBL" id="RJS45193.1"/>
    </source>
</evidence>
<proteinExistence type="predicted"/>
<protein>
    <submittedName>
        <fullName evidence="1">Uncharacterized protein</fullName>
    </submittedName>
</protein>
<dbReference type="AlphaFoldDB" id="A0A3A5H328"/>